<sequence>MGSSFCYACHIAAIIIIISVTITLQQNVCSAKYLAAETKALLALRAGFQDSSTGLQDWTEDIQNGSPCSWTGVSCDRSSTKVVTLNLSDKNLTGTISDSIQRLKDLVELNISRNRFGGVFPGAVFNLGKIRTLDVSRNDFNGSFPPGISKLHSLVTFNAFSNSFSGPLPVELGRLRLLEELNLAGSYFDGSIPPEFGDFSGNLRVLHLAGNSITGPIPSQLGRLQGLRHMEIGYNSYSGGIPPELGNMTELEYLDIAGANLSGILPRELSQLSKLKSMFIFRNHLSGVIPPQMGNMTSIMSLDLSDNLLSGPIPETFTNLKNLSLLSLMYNRMSGTVPEGIAELPNLETLLIWNNFFSGKLPQHLGKYSKLRWLDVSTNNLTGPVPPEVCASGQLFKLILFSNRFSGELPSGIGSCQSLSRFRVADNALTGRIPPGFGLLPNLTFVDLSMNNFSGGFDGGFPSKTLRYLNVSHNPLGGTLPSKIWSSPSLQSFSVSFANLSGNMPPFTVCDSLSTVELQENSFSGSIPPNIIRCRKLQSLDLSHNELTGLIPSHLARIPAINHIDLSHNSLAGTIPADFNNCTSLHSFNVSFNELSGPVPSEGIFRQINASVFAGNRLLCGGVMAAPCLNFTVFKTPGSPGDSNQMRSRTKPGAIVWVMGAGFAVSLFIVIVGGHCFYKRYKAGIYKYSAEDSQAEQCNTEGQGRAPWKMTSFGRLSFTVEDVLKATKSSNVIENSSFLSSGVSQSEPLSTVYKAQMPGGDVIAVKKLQLLNSKLKETTMEEIDVLGNVRHKNILKLLGFCYSDESTYLLLVYEFMPNGSLANLINKKRDNIGWNSRYEIAEGMSQGLCYLHHDCDPVVVHGAVKPSNVLLDGHMEARLGDFGLAKLMQREDNIYPNPYTAPEYASTQHFDEKTDIYSFGVILLELLTGRSSSDSNRIPIVDWVNSKCTEIHNTQGSKLDILDKNMTDVKENQAMLLLHVALLCTNKHPSDRPSMKDVVNMLSEQKPHRQT</sequence>
<evidence type="ECO:0000313" key="12">
    <source>
        <dbReference type="EMBL" id="KAH9296786.1"/>
    </source>
</evidence>
<evidence type="ECO:0000256" key="1">
    <source>
        <dbReference type="ARBA" id="ARBA00004167"/>
    </source>
</evidence>
<keyword evidence="13" id="KW-1185">Reference proteome</keyword>
<dbReference type="InterPro" id="IPR001611">
    <property type="entry name" value="Leu-rich_rpt"/>
</dbReference>
<keyword evidence="2" id="KW-0433">Leucine-rich repeat</keyword>
<dbReference type="GO" id="GO:0009791">
    <property type="term" value="P:post-embryonic development"/>
    <property type="evidence" value="ECO:0007669"/>
    <property type="project" value="UniProtKB-ARBA"/>
</dbReference>
<dbReference type="PRINTS" id="PR00019">
    <property type="entry name" value="LEURICHRPT"/>
</dbReference>
<evidence type="ECO:0000256" key="9">
    <source>
        <dbReference type="ARBA" id="ARBA00023180"/>
    </source>
</evidence>
<dbReference type="InterPro" id="IPR013210">
    <property type="entry name" value="LRR_N_plant-typ"/>
</dbReference>
<dbReference type="FunFam" id="3.80.10.10:FF:000896">
    <property type="entry name" value="Leucine-rich repeat receptor-like protein kinase"/>
    <property type="match status" value="1"/>
</dbReference>
<dbReference type="OMA" id="ISIVEWV"/>
<dbReference type="SUPFAM" id="SSF52047">
    <property type="entry name" value="RNI-like"/>
    <property type="match status" value="2"/>
</dbReference>
<protein>
    <recommendedName>
        <fullName evidence="11">Protein kinase domain-containing protein</fullName>
    </recommendedName>
</protein>
<evidence type="ECO:0000256" key="4">
    <source>
        <dbReference type="ARBA" id="ARBA00022729"/>
    </source>
</evidence>
<accession>A0AA38FCZ5</accession>
<proteinExistence type="predicted"/>
<feature type="domain" description="Protein kinase" evidence="11">
    <location>
        <begin position="738"/>
        <end position="1011"/>
    </location>
</feature>
<dbReference type="PROSITE" id="PS50011">
    <property type="entry name" value="PROTEIN_KINASE_DOM"/>
    <property type="match status" value="1"/>
</dbReference>
<dbReference type="GO" id="GO:0016020">
    <property type="term" value="C:membrane"/>
    <property type="evidence" value="ECO:0007669"/>
    <property type="project" value="UniProtKB-SubCell"/>
</dbReference>
<evidence type="ECO:0000259" key="11">
    <source>
        <dbReference type="PROSITE" id="PS50011"/>
    </source>
</evidence>
<dbReference type="FunFam" id="3.80.10.10:FF:000233">
    <property type="entry name" value="Leucine-rich repeat receptor-like protein kinase TDR"/>
    <property type="match status" value="1"/>
</dbReference>
<keyword evidence="3 10" id="KW-0812">Transmembrane</keyword>
<organism evidence="12 13">
    <name type="scientific">Taxus chinensis</name>
    <name type="common">Chinese yew</name>
    <name type="synonym">Taxus wallichiana var. chinensis</name>
    <dbReference type="NCBI Taxonomy" id="29808"/>
    <lineage>
        <taxon>Eukaryota</taxon>
        <taxon>Viridiplantae</taxon>
        <taxon>Streptophyta</taxon>
        <taxon>Embryophyta</taxon>
        <taxon>Tracheophyta</taxon>
        <taxon>Spermatophyta</taxon>
        <taxon>Pinopsida</taxon>
        <taxon>Pinidae</taxon>
        <taxon>Conifers II</taxon>
        <taxon>Cupressales</taxon>
        <taxon>Taxaceae</taxon>
        <taxon>Taxus</taxon>
    </lineage>
</organism>
<dbReference type="Gene3D" id="3.30.200.20">
    <property type="entry name" value="Phosphorylase Kinase, domain 1"/>
    <property type="match status" value="1"/>
</dbReference>
<gene>
    <name evidence="12" type="ORF">KI387_028468</name>
</gene>
<keyword evidence="4" id="KW-0732">Signal</keyword>
<dbReference type="Gene3D" id="1.10.510.10">
    <property type="entry name" value="Transferase(Phosphotransferase) domain 1"/>
    <property type="match status" value="1"/>
</dbReference>
<dbReference type="FunFam" id="3.80.10.10:FF:000275">
    <property type="entry name" value="Leucine-rich repeat receptor-like protein kinase"/>
    <property type="match status" value="1"/>
</dbReference>
<evidence type="ECO:0000256" key="7">
    <source>
        <dbReference type="ARBA" id="ARBA00023136"/>
    </source>
</evidence>
<dbReference type="InterPro" id="IPR051716">
    <property type="entry name" value="Plant_RL_S/T_kinase"/>
</dbReference>
<keyword evidence="9" id="KW-0325">Glycoprotein</keyword>
<evidence type="ECO:0000256" key="3">
    <source>
        <dbReference type="ARBA" id="ARBA00022692"/>
    </source>
</evidence>
<dbReference type="GO" id="GO:0004672">
    <property type="term" value="F:protein kinase activity"/>
    <property type="evidence" value="ECO:0007669"/>
    <property type="project" value="InterPro"/>
</dbReference>
<dbReference type="PROSITE" id="PS51450">
    <property type="entry name" value="LRR"/>
    <property type="match status" value="1"/>
</dbReference>
<feature type="transmembrane region" description="Helical" evidence="10">
    <location>
        <begin position="5"/>
        <end position="24"/>
    </location>
</feature>
<dbReference type="Pfam" id="PF00069">
    <property type="entry name" value="Pkinase"/>
    <property type="match status" value="1"/>
</dbReference>
<evidence type="ECO:0000256" key="10">
    <source>
        <dbReference type="SAM" id="Phobius"/>
    </source>
</evidence>
<feature type="transmembrane region" description="Helical" evidence="10">
    <location>
        <begin position="654"/>
        <end position="678"/>
    </location>
</feature>
<evidence type="ECO:0000313" key="13">
    <source>
        <dbReference type="Proteomes" id="UP000824469"/>
    </source>
</evidence>
<dbReference type="Pfam" id="PF13855">
    <property type="entry name" value="LRR_8"/>
    <property type="match status" value="3"/>
</dbReference>
<dbReference type="PANTHER" id="PTHR48053">
    <property type="entry name" value="LEUCINE RICH REPEAT FAMILY PROTEIN, EXPRESSED"/>
    <property type="match status" value="1"/>
</dbReference>
<dbReference type="Gene3D" id="3.80.10.10">
    <property type="entry name" value="Ribonuclease Inhibitor"/>
    <property type="match status" value="3"/>
</dbReference>
<dbReference type="InterPro" id="IPR032675">
    <property type="entry name" value="LRR_dom_sf"/>
</dbReference>
<dbReference type="Pfam" id="PF08263">
    <property type="entry name" value="LRRNT_2"/>
    <property type="match status" value="1"/>
</dbReference>
<comment type="subcellular location">
    <subcellularLocation>
        <location evidence="1">Membrane</location>
        <topology evidence="1">Single-pass membrane protein</topology>
    </subcellularLocation>
</comment>
<keyword evidence="5" id="KW-0677">Repeat</keyword>
<dbReference type="Pfam" id="PF00560">
    <property type="entry name" value="LRR_1"/>
    <property type="match status" value="4"/>
</dbReference>
<keyword evidence="6 10" id="KW-1133">Transmembrane helix</keyword>
<evidence type="ECO:0000256" key="2">
    <source>
        <dbReference type="ARBA" id="ARBA00022614"/>
    </source>
</evidence>
<dbReference type="SUPFAM" id="SSF56112">
    <property type="entry name" value="Protein kinase-like (PK-like)"/>
    <property type="match status" value="1"/>
</dbReference>
<feature type="non-terminal residue" evidence="12">
    <location>
        <position position="1011"/>
    </location>
</feature>
<name>A0AA38FCZ5_TAXCH</name>
<dbReference type="InterPro" id="IPR000719">
    <property type="entry name" value="Prot_kinase_dom"/>
</dbReference>
<keyword evidence="8" id="KW-0675">Receptor</keyword>
<dbReference type="GO" id="GO:0005524">
    <property type="term" value="F:ATP binding"/>
    <property type="evidence" value="ECO:0007669"/>
    <property type="project" value="InterPro"/>
</dbReference>
<dbReference type="InterPro" id="IPR011009">
    <property type="entry name" value="Kinase-like_dom_sf"/>
</dbReference>
<reference evidence="12 13" key="1">
    <citation type="journal article" date="2021" name="Nat. Plants">
        <title>The Taxus genome provides insights into paclitaxel biosynthesis.</title>
        <authorList>
            <person name="Xiong X."/>
            <person name="Gou J."/>
            <person name="Liao Q."/>
            <person name="Li Y."/>
            <person name="Zhou Q."/>
            <person name="Bi G."/>
            <person name="Li C."/>
            <person name="Du R."/>
            <person name="Wang X."/>
            <person name="Sun T."/>
            <person name="Guo L."/>
            <person name="Liang H."/>
            <person name="Lu P."/>
            <person name="Wu Y."/>
            <person name="Zhang Z."/>
            <person name="Ro D.K."/>
            <person name="Shang Y."/>
            <person name="Huang S."/>
            <person name="Yan J."/>
        </authorList>
    </citation>
    <scope>NUCLEOTIDE SEQUENCE [LARGE SCALE GENOMIC DNA]</scope>
    <source>
        <strain evidence="12">Ta-2019</strain>
    </source>
</reference>
<keyword evidence="7 10" id="KW-0472">Membrane</keyword>
<comment type="caution">
    <text evidence="12">The sequence shown here is derived from an EMBL/GenBank/DDBJ whole genome shotgun (WGS) entry which is preliminary data.</text>
</comment>
<evidence type="ECO:0000256" key="8">
    <source>
        <dbReference type="ARBA" id="ARBA00023170"/>
    </source>
</evidence>
<dbReference type="PANTHER" id="PTHR48053:SF171">
    <property type="entry name" value="PROTEIN KINASE DOMAIN-CONTAINING PROTEIN"/>
    <property type="match status" value="1"/>
</dbReference>
<dbReference type="EMBL" id="JAHRHJ020000010">
    <property type="protein sequence ID" value="KAH9296786.1"/>
    <property type="molecule type" value="Genomic_DNA"/>
</dbReference>
<dbReference type="Proteomes" id="UP000824469">
    <property type="component" value="Unassembled WGS sequence"/>
</dbReference>
<dbReference type="AlphaFoldDB" id="A0AA38FCZ5"/>
<evidence type="ECO:0000256" key="5">
    <source>
        <dbReference type="ARBA" id="ARBA00022737"/>
    </source>
</evidence>
<evidence type="ECO:0000256" key="6">
    <source>
        <dbReference type="ARBA" id="ARBA00022989"/>
    </source>
</evidence>